<evidence type="ECO:0000313" key="5">
    <source>
        <dbReference type="Proteomes" id="UP000826462"/>
    </source>
</evidence>
<proteinExistence type="inferred from homology"/>
<dbReference type="InterPro" id="IPR023198">
    <property type="entry name" value="PGP-like_dom2"/>
</dbReference>
<dbReference type="CDD" id="cd02588">
    <property type="entry name" value="HAD_L2-DEX"/>
    <property type="match status" value="1"/>
</dbReference>
<dbReference type="SUPFAM" id="SSF56784">
    <property type="entry name" value="HAD-like"/>
    <property type="match status" value="1"/>
</dbReference>
<dbReference type="EC" id="3.8.1.2" evidence="3"/>
<dbReference type="InterPro" id="IPR006328">
    <property type="entry name" value="2-HAD"/>
</dbReference>
<evidence type="ECO:0000256" key="2">
    <source>
        <dbReference type="ARBA" id="ARBA00022801"/>
    </source>
</evidence>
<dbReference type="Gene3D" id="3.40.50.1000">
    <property type="entry name" value="HAD superfamily/HAD-like"/>
    <property type="match status" value="1"/>
</dbReference>
<sequence>MQCECANVLCGVPEMIRAIGKAEDNMNQRTFVTAAIASDAGSATPAWPAAQRVKAVGFDGLALFDPRPIFAMAEQFFPGKGSSVLAAWRGRQFDYTWLRTLMGSYVDFVQVTDEALSFAADAEKISITTEQREQLLAGFMNMKAWPDAVPVLKRLKERGIGLAPLTDFPLPMLAAGIGNSGLDGVFDHLLSTDLVKAYKPDPRSYQMGIDAFGLQREEIAFVAFAGWDAAGAKSFGFPTVWVNRLNAPTEHLGVRPDKIASNFEALPGLFGLEK</sequence>
<keyword evidence="5" id="KW-1185">Reference proteome</keyword>
<evidence type="ECO:0000256" key="3">
    <source>
        <dbReference type="RuleBase" id="RU368077"/>
    </source>
</evidence>
<dbReference type="RefSeq" id="WP_219801881.1">
    <property type="nucleotide sequence ID" value="NZ_CP080096.1"/>
</dbReference>
<dbReference type="NCBIfam" id="TIGR01493">
    <property type="entry name" value="HAD-SF-IA-v2"/>
    <property type="match status" value="1"/>
</dbReference>
<comment type="function">
    <text evidence="3">Catalyzes the hydrolytic dehalogenation of small (S)-2-haloalkanoic acids to yield the corresponding (R)-2-hydroxyalkanoic acids.</text>
</comment>
<dbReference type="PANTHER" id="PTHR43316">
    <property type="entry name" value="HYDROLASE, HALOACID DELAHOGENASE-RELATED"/>
    <property type="match status" value="1"/>
</dbReference>
<dbReference type="Proteomes" id="UP000826462">
    <property type="component" value="Chromosome 2"/>
</dbReference>
<evidence type="ECO:0000313" key="4">
    <source>
        <dbReference type="EMBL" id="QYD72458.1"/>
    </source>
</evidence>
<comment type="similarity">
    <text evidence="1 3">Belongs to the HAD-like hydrolase superfamily. S-2-haloalkanoic acid dehalogenase family.</text>
</comment>
<organism evidence="4 5">
    <name type="scientific">Paraburkholderia edwinii</name>
    <dbReference type="NCBI Taxonomy" id="2861782"/>
    <lineage>
        <taxon>Bacteria</taxon>
        <taxon>Pseudomonadati</taxon>
        <taxon>Pseudomonadota</taxon>
        <taxon>Betaproteobacteria</taxon>
        <taxon>Burkholderiales</taxon>
        <taxon>Burkholderiaceae</taxon>
        <taxon>Paraburkholderia</taxon>
    </lineage>
</organism>
<name>A0ABX8V031_9BURK</name>
<reference evidence="4 5" key="1">
    <citation type="submission" date="2021-07" db="EMBL/GenBank/DDBJ databases">
        <title>Paraburkholderia edwinii protects Aspergillus sp. from phenazines by acting as a toxin sponge.</title>
        <authorList>
            <person name="Dahlstrom K.M."/>
            <person name="Newman D.K."/>
        </authorList>
    </citation>
    <scope>NUCLEOTIDE SEQUENCE [LARGE SCALE GENOMIC DNA]</scope>
    <source>
        <strain evidence="4 5">Pe01</strain>
    </source>
</reference>
<dbReference type="Pfam" id="PF00702">
    <property type="entry name" value="Hydrolase"/>
    <property type="match status" value="1"/>
</dbReference>
<dbReference type="InterPro" id="IPR023214">
    <property type="entry name" value="HAD_sf"/>
</dbReference>
<dbReference type="Gene3D" id="1.10.150.240">
    <property type="entry name" value="Putative phosphatase, domain 2"/>
    <property type="match status" value="1"/>
</dbReference>
<keyword evidence="2 3" id="KW-0378">Hydrolase</keyword>
<dbReference type="EMBL" id="CP080096">
    <property type="protein sequence ID" value="QYD72458.1"/>
    <property type="molecule type" value="Genomic_DNA"/>
</dbReference>
<dbReference type="InterPro" id="IPR051540">
    <property type="entry name" value="S-2-haloacid_dehalogenase"/>
</dbReference>
<protein>
    <recommendedName>
        <fullName evidence="3">(S)-2-haloacid dehalogenase</fullName>
        <ecNumber evidence="3">3.8.1.2</ecNumber>
    </recommendedName>
    <alternativeName>
        <fullName evidence="3">2-haloalkanoic acid dehalogenase</fullName>
    </alternativeName>
    <alternativeName>
        <fullName evidence="3">Halocarboxylic acid halidohydrolase</fullName>
    </alternativeName>
    <alternativeName>
        <fullName evidence="3">L-2-haloacid dehalogenase</fullName>
    </alternativeName>
</protein>
<evidence type="ECO:0000256" key="1">
    <source>
        <dbReference type="ARBA" id="ARBA00008106"/>
    </source>
</evidence>
<dbReference type="InterPro" id="IPR036412">
    <property type="entry name" value="HAD-like_sf"/>
</dbReference>
<comment type="catalytic activity">
    <reaction evidence="3">
        <text>an (S)-2-haloacid + H2O = a (2R)-2-hydroxycarboxylate + a halide anion + H(+)</text>
        <dbReference type="Rhea" id="RHEA:11192"/>
        <dbReference type="ChEBI" id="CHEBI:15377"/>
        <dbReference type="ChEBI" id="CHEBI:15378"/>
        <dbReference type="ChEBI" id="CHEBI:16042"/>
        <dbReference type="ChEBI" id="CHEBI:58314"/>
        <dbReference type="ChEBI" id="CHEBI:137405"/>
        <dbReference type="EC" id="3.8.1.2"/>
    </reaction>
</comment>
<dbReference type="PANTHER" id="PTHR43316:SF3">
    <property type="entry name" value="HALOACID DEHALOGENASE, TYPE II (AFU_ORTHOLOGUE AFUA_2G07750)-RELATED"/>
    <property type="match status" value="1"/>
</dbReference>
<accession>A0ABX8V031</accession>
<gene>
    <name evidence="4" type="ORF">KZJ38_22300</name>
</gene>
<dbReference type="InterPro" id="IPR006439">
    <property type="entry name" value="HAD-SF_hydro_IA"/>
</dbReference>
<dbReference type="NCBIfam" id="TIGR01428">
    <property type="entry name" value="HAD_type_II"/>
    <property type="match status" value="1"/>
</dbReference>
<dbReference type="PRINTS" id="PR00413">
    <property type="entry name" value="HADHALOGNASE"/>
</dbReference>